<dbReference type="OrthoDB" id="365640at2759"/>
<evidence type="ECO:0000256" key="2">
    <source>
        <dbReference type="SAM" id="MobiDB-lite"/>
    </source>
</evidence>
<dbReference type="InterPro" id="IPR033336">
    <property type="entry name" value="SAXO1/2"/>
</dbReference>
<dbReference type="PANTHER" id="PTHR31516">
    <property type="entry name" value="STABILIZER OF AXONEMAL MICROTUBULES 2"/>
    <property type="match status" value="1"/>
</dbReference>
<evidence type="ECO:0000313" key="4">
    <source>
        <dbReference type="Proteomes" id="UP000030755"/>
    </source>
</evidence>
<sequence>MRPERAKPIIPKSSEEWATSNVPFQKVDEYRERYVEHPIPARYNFKPVHVPLNTGHFAGDTENQSKYTQHHVLPRQKPKPVRNEWSRREDAPFEGHSVYDNDYKQVQIPKRYVHEKAVYIPNPNPIDSMTTNKADFPSWIVERRKIRERAPYAPNPAKMDGVSESSAQYRSWPVHMRPLTPKAVFVSPTEDREFTSIMRADFISHNVKRRIPRPPAKWIPSPGKFSGESVQHSDFKFVQSERIQPIKPSQTDSLTEKNKFEGQSEQHTKYQAWPTPKPPQKRTAKYNPNQAHFEGISTQKTDFQQWAINKVQPIKPSQIDSLTHKTHFEGRSEQSSMYTAWPTPKPPQKRIIPYMKNGFKFEGITTQRTDFVDIHQTSRTMSFSPQVKYKPIPEDRSFLTETKAALSSIMA</sequence>
<dbReference type="AlphaFoldDB" id="A0A075AZN5"/>
<protein>
    <submittedName>
        <fullName evidence="3">Uncharacterized protein</fullName>
    </submittedName>
</protein>
<feature type="compositionally biased region" description="Basic residues" evidence="2">
    <location>
        <begin position="68"/>
        <end position="80"/>
    </location>
</feature>
<dbReference type="HOGENOM" id="CLU_669309_0_0_1"/>
<comment type="similarity">
    <text evidence="1">Belongs to the FAM154 family.</text>
</comment>
<dbReference type="PANTHER" id="PTHR31516:SF17">
    <property type="entry name" value="STABILIZER OF AXONEMAL MICROTUBULES 2"/>
    <property type="match status" value="1"/>
</dbReference>
<dbReference type="Pfam" id="PF05217">
    <property type="entry name" value="SAXO1-2"/>
    <property type="match status" value="1"/>
</dbReference>
<evidence type="ECO:0000256" key="1">
    <source>
        <dbReference type="ARBA" id="ARBA00008738"/>
    </source>
</evidence>
<keyword evidence="4" id="KW-1185">Reference proteome</keyword>
<dbReference type="Proteomes" id="UP000030755">
    <property type="component" value="Unassembled WGS sequence"/>
</dbReference>
<dbReference type="STRING" id="988480.A0A075AZN5"/>
<dbReference type="GO" id="GO:0008017">
    <property type="term" value="F:microtubule binding"/>
    <property type="evidence" value="ECO:0007669"/>
    <property type="project" value="InterPro"/>
</dbReference>
<dbReference type="GO" id="GO:0036064">
    <property type="term" value="C:ciliary basal body"/>
    <property type="evidence" value="ECO:0007669"/>
    <property type="project" value="TreeGrafter"/>
</dbReference>
<proteinExistence type="inferred from homology"/>
<gene>
    <name evidence="3" type="ORF">O9G_003736</name>
</gene>
<reference evidence="3 4" key="1">
    <citation type="journal article" date="2013" name="Curr. Biol.">
        <title>Shared signatures of parasitism and phylogenomics unite Cryptomycota and microsporidia.</title>
        <authorList>
            <person name="James T.Y."/>
            <person name="Pelin A."/>
            <person name="Bonen L."/>
            <person name="Ahrendt S."/>
            <person name="Sain D."/>
            <person name="Corradi N."/>
            <person name="Stajich J.E."/>
        </authorList>
    </citation>
    <scope>NUCLEOTIDE SEQUENCE [LARGE SCALE GENOMIC DNA]</scope>
    <source>
        <strain evidence="3 4">CSF55</strain>
    </source>
</reference>
<dbReference type="OMA" id="HVDICPA"/>
<feature type="region of interest" description="Disordered" evidence="2">
    <location>
        <begin position="66"/>
        <end position="86"/>
    </location>
</feature>
<feature type="region of interest" description="Disordered" evidence="2">
    <location>
        <begin position="262"/>
        <end position="285"/>
    </location>
</feature>
<dbReference type="GO" id="GO:0005879">
    <property type="term" value="C:axonemal microtubule"/>
    <property type="evidence" value="ECO:0007669"/>
    <property type="project" value="TreeGrafter"/>
</dbReference>
<organism evidence="3 4">
    <name type="scientific">Rozella allomycis (strain CSF55)</name>
    <dbReference type="NCBI Taxonomy" id="988480"/>
    <lineage>
        <taxon>Eukaryota</taxon>
        <taxon>Fungi</taxon>
        <taxon>Fungi incertae sedis</taxon>
        <taxon>Cryptomycota</taxon>
        <taxon>Cryptomycota incertae sedis</taxon>
        <taxon>Rozella</taxon>
    </lineage>
</organism>
<name>A0A075AZN5_ROZAC</name>
<dbReference type="GO" id="GO:0005814">
    <property type="term" value="C:centriole"/>
    <property type="evidence" value="ECO:0007669"/>
    <property type="project" value="TreeGrafter"/>
</dbReference>
<evidence type="ECO:0000313" key="3">
    <source>
        <dbReference type="EMBL" id="EPZ34137.1"/>
    </source>
</evidence>
<accession>A0A075AZN5</accession>
<dbReference type="EMBL" id="KE560987">
    <property type="protein sequence ID" value="EPZ34137.1"/>
    <property type="molecule type" value="Genomic_DNA"/>
</dbReference>